<feature type="domain" description="SteA-like C-terminal" evidence="2">
    <location>
        <begin position="341"/>
        <end position="388"/>
    </location>
</feature>
<reference evidence="3 4" key="1">
    <citation type="submission" date="2020-07" db="EMBL/GenBank/DDBJ databases">
        <title>Sequencing the genomes of 1000 actinobacteria strains.</title>
        <authorList>
            <person name="Klenk H.-P."/>
        </authorList>
    </citation>
    <scope>NUCLEOTIDE SEQUENCE [LARGE SCALE GENOMIC DNA]</scope>
    <source>
        <strain evidence="3 4">DSM 23819</strain>
    </source>
</reference>
<keyword evidence="1" id="KW-0472">Membrane</keyword>
<dbReference type="NCBIfam" id="NF040608">
    <property type="entry name" value="division_SteA"/>
    <property type="match status" value="1"/>
</dbReference>
<keyword evidence="4" id="KW-1185">Reference proteome</keyword>
<dbReference type="EMBL" id="JACCAA010000001">
    <property type="protein sequence ID" value="NYG57482.1"/>
    <property type="molecule type" value="Genomic_DNA"/>
</dbReference>
<proteinExistence type="predicted"/>
<evidence type="ECO:0000259" key="2">
    <source>
        <dbReference type="Pfam" id="PF12555"/>
    </source>
</evidence>
<name>A0A7Y9RZ73_9ACTN</name>
<keyword evidence="1" id="KW-1133">Transmembrane helix</keyword>
<dbReference type="RefSeq" id="WP_179500753.1">
    <property type="nucleotide sequence ID" value="NZ_JACCAA010000001.1"/>
</dbReference>
<evidence type="ECO:0000313" key="4">
    <source>
        <dbReference type="Proteomes" id="UP000540656"/>
    </source>
</evidence>
<dbReference type="InterPro" id="IPR022215">
    <property type="entry name" value="SteA-like_C"/>
</dbReference>
<gene>
    <name evidence="3" type="ORF">BJ980_000405</name>
</gene>
<dbReference type="Proteomes" id="UP000540656">
    <property type="component" value="Unassembled WGS sequence"/>
</dbReference>
<sequence length="400" mass="42954">MKLPTRRPPEIGLPGLTGVARVDRHTRTLIGRLRPGDIAIVEHLDMDRATAQQLVDAEVSAVLNAVPFISGRYPTQGPSVLVEAGIPLVDSVGVDVFAAVKDGREVRLHEGELFVGDSLAATGEILDGTRLKQELGAARGGMTTQLENFTHNSTEFLRREEQLLLHGRGAPRVGTKMADRSVAVCVAGPELTDELRTIKRYLNEQHPVLIAVDSAADVLRERGLRADVLVLSGPDTAQAAETRVSAKALKSAKDVVVLVERGSGKTPMESLERLGIHPQQFETSASAEDAALMLAALGHASLVIGVGVHATLADFLDRQRGGLASTFLARLQLGPRLVDAKALPELYSGRVRPWHMLLLVLACLIALAAAIAVTPVGQEWFDDLGDLIPDLYDRVKGFFS</sequence>
<evidence type="ECO:0000256" key="1">
    <source>
        <dbReference type="SAM" id="Phobius"/>
    </source>
</evidence>
<dbReference type="AlphaFoldDB" id="A0A7Y9RZ73"/>
<feature type="transmembrane region" description="Helical" evidence="1">
    <location>
        <begin position="356"/>
        <end position="377"/>
    </location>
</feature>
<comment type="caution">
    <text evidence="3">The sequence shown here is derived from an EMBL/GenBank/DDBJ whole genome shotgun (WGS) entry which is preliminary data.</text>
</comment>
<accession>A0A7Y9RZ73</accession>
<organism evidence="3 4">
    <name type="scientific">Nocardioides daedukensis</name>
    <dbReference type="NCBI Taxonomy" id="634462"/>
    <lineage>
        <taxon>Bacteria</taxon>
        <taxon>Bacillati</taxon>
        <taxon>Actinomycetota</taxon>
        <taxon>Actinomycetes</taxon>
        <taxon>Propionibacteriales</taxon>
        <taxon>Nocardioidaceae</taxon>
        <taxon>Nocardioides</taxon>
    </lineage>
</organism>
<keyword evidence="1" id="KW-0812">Transmembrane</keyword>
<feature type="transmembrane region" description="Helical" evidence="1">
    <location>
        <begin position="290"/>
        <end position="312"/>
    </location>
</feature>
<dbReference type="InterPro" id="IPR047795">
    <property type="entry name" value="Put_SteA-like"/>
</dbReference>
<dbReference type="Pfam" id="PF12555">
    <property type="entry name" value="SteA-like_C"/>
    <property type="match status" value="1"/>
</dbReference>
<evidence type="ECO:0000313" key="3">
    <source>
        <dbReference type="EMBL" id="NYG57482.1"/>
    </source>
</evidence>
<protein>
    <submittedName>
        <fullName evidence="3">Putative membrane-anchored protein</fullName>
    </submittedName>
</protein>